<reference evidence="2 3" key="1">
    <citation type="submission" date="2018-10" db="EMBL/GenBank/DDBJ databases">
        <title>Genomic Encyclopedia of Archaeal and Bacterial Type Strains, Phase II (KMG-II): from individual species to whole genera.</title>
        <authorList>
            <person name="Goeker M."/>
        </authorList>
    </citation>
    <scope>NUCLEOTIDE SEQUENCE [LARGE SCALE GENOMIC DNA]</scope>
    <source>
        <strain evidence="2 3">DSM 19839</strain>
    </source>
</reference>
<dbReference type="OrthoDB" id="1110367at2"/>
<organism evidence="2 3">
    <name type="scientific">Gillisia mitskevichiae</name>
    <dbReference type="NCBI Taxonomy" id="270921"/>
    <lineage>
        <taxon>Bacteria</taxon>
        <taxon>Pseudomonadati</taxon>
        <taxon>Bacteroidota</taxon>
        <taxon>Flavobacteriia</taxon>
        <taxon>Flavobacteriales</taxon>
        <taxon>Flavobacteriaceae</taxon>
        <taxon>Gillisia</taxon>
    </lineage>
</organism>
<dbReference type="InterPro" id="IPR032675">
    <property type="entry name" value="LRR_dom_sf"/>
</dbReference>
<dbReference type="PROSITE" id="PS51257">
    <property type="entry name" value="PROKAR_LIPOPROTEIN"/>
    <property type="match status" value="1"/>
</dbReference>
<name>A0A495NUQ6_9FLAO</name>
<keyword evidence="3" id="KW-1185">Reference proteome</keyword>
<dbReference type="Gene3D" id="3.80.10.10">
    <property type="entry name" value="Ribonuclease Inhibitor"/>
    <property type="match status" value="1"/>
</dbReference>
<dbReference type="Proteomes" id="UP000276282">
    <property type="component" value="Unassembled WGS sequence"/>
</dbReference>
<feature type="chain" id="PRO_5019726206" description="Leucine rich repeat (LRR) protein" evidence="1">
    <location>
        <begin position="23"/>
        <end position="325"/>
    </location>
</feature>
<dbReference type="RefSeq" id="WP_121347141.1">
    <property type="nucleotide sequence ID" value="NZ_RBLG01000014.1"/>
</dbReference>
<keyword evidence="1" id="KW-0732">Signal</keyword>
<dbReference type="SUPFAM" id="SSF52047">
    <property type="entry name" value="RNI-like"/>
    <property type="match status" value="1"/>
</dbReference>
<protein>
    <recommendedName>
        <fullName evidence="4">Leucine rich repeat (LRR) protein</fullName>
    </recommendedName>
</protein>
<evidence type="ECO:0008006" key="4">
    <source>
        <dbReference type="Google" id="ProtNLM"/>
    </source>
</evidence>
<proteinExistence type="predicted"/>
<comment type="caution">
    <text evidence="2">The sequence shown here is derived from an EMBL/GenBank/DDBJ whole genome shotgun (WGS) entry which is preliminary data.</text>
</comment>
<sequence>MRFLAPYYSLLFLLLVFLSCDSDNPVNPPDTPDSNPDGNPVVTTEDIIEIPDEYFKNALINTNIIDTDNDEQGDSDIDLNNDGEIQVSEAEKISGLIFSINYAEVRRVIDFTGANSFKNLKVLKISGTSDRLEPNFDSIQISYDFSGLKQLEKLQISGVDASYIDNINISGLSKLKIANLDGNKPRYFDGDYNIPFNFIIMNMNDCTALEDLSLTNSWLTINYCDTPAIKTLNLFYLEGGEPDMLDLHCLTNLEWLDISENSLDSLVLKNNSVLTYLRADDIGSAYENNNYPFLDYLCIDDFQQEVDQVSTLVNENTIVTTNCEF</sequence>
<feature type="signal peptide" evidence="1">
    <location>
        <begin position="1"/>
        <end position="22"/>
    </location>
</feature>
<dbReference type="EMBL" id="RBLG01000014">
    <property type="protein sequence ID" value="RKS42261.1"/>
    <property type="molecule type" value="Genomic_DNA"/>
</dbReference>
<evidence type="ECO:0000313" key="2">
    <source>
        <dbReference type="EMBL" id="RKS42261.1"/>
    </source>
</evidence>
<dbReference type="AlphaFoldDB" id="A0A495NUQ6"/>
<evidence type="ECO:0000256" key="1">
    <source>
        <dbReference type="SAM" id="SignalP"/>
    </source>
</evidence>
<evidence type="ECO:0000313" key="3">
    <source>
        <dbReference type="Proteomes" id="UP000276282"/>
    </source>
</evidence>
<accession>A0A495NUQ6</accession>
<gene>
    <name evidence="2" type="ORF">BC962_3308</name>
</gene>